<dbReference type="GO" id="GO:0051118">
    <property type="term" value="F:glucan endo-1,3-alpha-glucosidase activity"/>
    <property type="evidence" value="ECO:0007669"/>
    <property type="project" value="InterPro"/>
</dbReference>
<feature type="chain" id="PRO_5034857196" description="Glycoside hydrolase family 71 protein" evidence="1">
    <location>
        <begin position="23"/>
        <end position="522"/>
    </location>
</feature>
<name>A0A8H8CMI2_PSICU</name>
<comment type="caution">
    <text evidence="2">The sequence shown here is derived from an EMBL/GenBank/DDBJ whole genome shotgun (WGS) entry which is preliminary data.</text>
</comment>
<dbReference type="AlphaFoldDB" id="A0A8H8CMI2"/>
<gene>
    <name evidence="2" type="ORF">JR316_005049</name>
</gene>
<organism evidence="2">
    <name type="scientific">Psilocybe cubensis</name>
    <name type="common">Psychedelic mushroom</name>
    <name type="synonym">Stropharia cubensis</name>
    <dbReference type="NCBI Taxonomy" id="181762"/>
    <lineage>
        <taxon>Eukaryota</taxon>
        <taxon>Fungi</taxon>
        <taxon>Dikarya</taxon>
        <taxon>Basidiomycota</taxon>
        <taxon>Agaricomycotina</taxon>
        <taxon>Agaricomycetes</taxon>
        <taxon>Agaricomycetidae</taxon>
        <taxon>Agaricales</taxon>
        <taxon>Agaricineae</taxon>
        <taxon>Strophariaceae</taxon>
        <taxon>Psilocybe</taxon>
    </lineage>
</organism>
<evidence type="ECO:0000313" key="2">
    <source>
        <dbReference type="EMBL" id="KAG5170660.1"/>
    </source>
</evidence>
<dbReference type="InterPro" id="IPR005197">
    <property type="entry name" value="Glyco_hydro_71"/>
</dbReference>
<dbReference type="Pfam" id="PF03659">
    <property type="entry name" value="Glyco_hydro_71"/>
    <property type="match status" value="1"/>
</dbReference>
<dbReference type="Gene3D" id="3.20.20.80">
    <property type="entry name" value="Glycosidases"/>
    <property type="match status" value="1"/>
</dbReference>
<reference evidence="2" key="1">
    <citation type="submission" date="2021-02" db="EMBL/GenBank/DDBJ databases">
        <title>Psilocybe cubensis genome.</title>
        <authorList>
            <person name="Mckernan K.J."/>
            <person name="Crawford S."/>
            <person name="Trippe A."/>
            <person name="Kane L.T."/>
            <person name="Mclaughlin S."/>
        </authorList>
    </citation>
    <scope>NUCLEOTIDE SEQUENCE [LARGE SCALE GENOMIC DNA]</scope>
    <source>
        <strain evidence="2">MGC-MH-2018</strain>
    </source>
</reference>
<protein>
    <recommendedName>
        <fullName evidence="3">Glycoside hydrolase family 71 protein</fullName>
    </recommendedName>
</protein>
<feature type="signal peptide" evidence="1">
    <location>
        <begin position="1"/>
        <end position="22"/>
    </location>
</feature>
<sequence length="522" mass="56542">MQLRTKFLSLLTSLSFGISSFAVPVQRTQALQGRQDASTTKFVVAHHIVGNTFPYTIQDWADDITLAHASGIDGFALNLGPDDFQKARIADAYQAAQNSGLGFKMFLSLDMSVFPCATPDDAQALRTLVNTYVSHPNQLQFNSKAFVSTFAGESCTFGQDSVPDGWRSQFTQNPDLQGKIFFAPSFFIDPATFVDFTGVMDGDFNFNSGWPIQVTTAFAQNAEATATPADKDPSNLGIVTDSPADAVPDPTISTLENAVAAVIGDQHLALSKFIGSTDTDNQHLSGLAALSAADGGVKKGYMAAVAPWFFTHFGADSFNKNFIFLDDQHLYAKRWDSLIAQRDLFDIVEIVTWNDYGESHYVGPIKGDQPPQSRVWTDGFDHTAWLELTQYYATAYKTGSFPEVPKDKIVMWSRPHSTTAQAPDPVPQPTNFEILQDAVWAIVMTTAPASVVLSTSATNSLTFQVPAGVSKLAIPIAPGDTMSGEIQRDGQTVVSLNPSGFSFNPNPQTFNFNAFVASATAP</sequence>
<evidence type="ECO:0000256" key="1">
    <source>
        <dbReference type="SAM" id="SignalP"/>
    </source>
</evidence>
<keyword evidence="1" id="KW-0732">Signal</keyword>
<accession>A0A8H8CMI2</accession>
<evidence type="ECO:0008006" key="3">
    <source>
        <dbReference type="Google" id="ProtNLM"/>
    </source>
</evidence>
<proteinExistence type="predicted"/>
<dbReference type="CDD" id="cd11577">
    <property type="entry name" value="GH71"/>
    <property type="match status" value="1"/>
</dbReference>
<dbReference type="EMBL" id="JAFIQS010000004">
    <property type="protein sequence ID" value="KAG5170660.1"/>
    <property type="molecule type" value="Genomic_DNA"/>
</dbReference>